<evidence type="ECO:0000259" key="1">
    <source>
        <dbReference type="Pfam" id="PF01425"/>
    </source>
</evidence>
<dbReference type="PANTHER" id="PTHR42678:SF34">
    <property type="entry name" value="OS04G0183300 PROTEIN"/>
    <property type="match status" value="1"/>
</dbReference>
<feature type="domain" description="Amidase" evidence="1">
    <location>
        <begin position="68"/>
        <end position="558"/>
    </location>
</feature>
<dbReference type="PANTHER" id="PTHR42678">
    <property type="entry name" value="AMIDASE"/>
    <property type="match status" value="1"/>
</dbReference>
<evidence type="ECO:0000313" key="3">
    <source>
        <dbReference type="Proteomes" id="UP000029640"/>
    </source>
</evidence>
<dbReference type="AlphaFoldDB" id="A0A095VQ18"/>
<dbReference type="OrthoDB" id="9811471at2"/>
<dbReference type="EMBL" id="AUVB01000063">
    <property type="protein sequence ID" value="KGE03198.1"/>
    <property type="molecule type" value="Genomic_DNA"/>
</dbReference>
<proteinExistence type="predicted"/>
<dbReference type="Proteomes" id="UP000029640">
    <property type="component" value="Unassembled WGS sequence"/>
</dbReference>
<dbReference type="eggNOG" id="COG0154">
    <property type="taxonomic scope" value="Bacteria"/>
</dbReference>
<evidence type="ECO:0000313" key="2">
    <source>
        <dbReference type="EMBL" id="KGE03198.1"/>
    </source>
</evidence>
<dbReference type="InterPro" id="IPR036928">
    <property type="entry name" value="AS_sf"/>
</dbReference>
<dbReference type="Pfam" id="PF01425">
    <property type="entry name" value="Amidase"/>
    <property type="match status" value="1"/>
</dbReference>
<dbReference type="STRING" id="1265313.HRUBRA_02238"/>
<protein>
    <submittedName>
        <fullName evidence="2">Amidase</fullName>
    </submittedName>
</protein>
<dbReference type="InterPro" id="IPR023631">
    <property type="entry name" value="Amidase_dom"/>
</dbReference>
<comment type="caution">
    <text evidence="2">The sequence shown here is derived from an EMBL/GenBank/DDBJ whole genome shotgun (WGS) entry which is preliminary data.</text>
</comment>
<accession>A0A095VQ18</accession>
<organism evidence="2 3">
    <name type="scientific">Pseudohaliea rubra DSM 19751</name>
    <dbReference type="NCBI Taxonomy" id="1265313"/>
    <lineage>
        <taxon>Bacteria</taxon>
        <taxon>Pseudomonadati</taxon>
        <taxon>Pseudomonadota</taxon>
        <taxon>Gammaproteobacteria</taxon>
        <taxon>Cellvibrionales</taxon>
        <taxon>Halieaceae</taxon>
        <taxon>Pseudohaliea</taxon>
    </lineage>
</organism>
<name>A0A095VQ18_9GAMM</name>
<dbReference type="HOGENOM" id="CLU_009600_14_1_6"/>
<gene>
    <name evidence="2" type="ORF">HRUBRA_02238</name>
</gene>
<dbReference type="SUPFAM" id="SSF75304">
    <property type="entry name" value="Amidase signature (AS) enzymes"/>
    <property type="match status" value="1"/>
</dbReference>
<reference evidence="2 3" key="1">
    <citation type="journal article" date="2014" name="Genome Announc.">
        <title>Genome Sequence of Gammaproteobacterial Pseudohaliea rubra Type Strain DSM 19751, Isolated from Coastal Seawater of the Mediterranean Sea.</title>
        <authorList>
            <person name="Spring S."/>
            <person name="Fiebig A."/>
            <person name="Riedel T."/>
            <person name="Goker M."/>
            <person name="Klenk H.P."/>
        </authorList>
    </citation>
    <scope>NUCLEOTIDE SEQUENCE [LARGE SCALE GENOMIC DNA]</scope>
    <source>
        <strain evidence="2 3">DSM 19751</strain>
    </source>
</reference>
<dbReference type="Gene3D" id="3.90.1300.10">
    <property type="entry name" value="Amidase signature (AS) domain"/>
    <property type="match status" value="1"/>
</dbReference>
<sequence>MNMPRSLFSHGLLITALLLQHGCGSEQSSAGANAAGNTNEQASFDVVEASFEDMQEAMRDGRASAQSLVRAYLARIERYDATLRATLAINPQAPRIAAKLDLERAAGRLRGPLHGIPIALKDNILTTDMPTTGGALAFADYTAPYEATIVRRLREAGAIIIAKTTLTELANWVATGMPNGYNAILGHSRNPYDPRPDPRPCCNDGRGVLDSGGSSSGTGTAANFWAANVGTETSGSLQIPANNTMLVAIKPTVGRLSRHGIIPITAEQDTAGPMAKYVADATALLAAMEGTDPKDPATGVCPPLPASAAATLLRRDGLAGARIGIPRPFFYEPVAPPGSEAPRGGLTAAEAATMRRAIAVLEQEGAVIVDPAPIPSTVSPDPEANQLLFGNCYDLGQGKGGDANCSTVMKYGMKRDFNQWLSSLGTTAPVASLTGLRRFNRSREAQGAIRYGQAQLDISDEMELTADRSRWRADRQKDRRLSRDEGIDAALERHDLDALLMPAWRGENIINKAGYPAVSVPFGEVPNVLDPPLPADFEAKPMPFGVTFAGTGCSEPRLLTLAYAFEQATQTRRAPALP</sequence>
<keyword evidence="3" id="KW-1185">Reference proteome</keyword>
<dbReference type="PATRIC" id="fig|1265313.6.peg.2209"/>